<dbReference type="PATRIC" id="fig|29536.5.peg.1744"/>
<dbReference type="Pfam" id="PF12680">
    <property type="entry name" value="SnoaL_2"/>
    <property type="match status" value="1"/>
</dbReference>
<dbReference type="Proteomes" id="UP000093807">
    <property type="component" value="Unassembled WGS sequence"/>
</dbReference>
<reference evidence="2 3" key="1">
    <citation type="submission" date="2016-06" db="EMBL/GenBank/DDBJ databases">
        <title>Draft genome sequence of Flavobacterium succinicans strain DD5b.</title>
        <authorList>
            <person name="Poehlein A."/>
            <person name="Daniel R."/>
            <person name="Simeonova D.D."/>
        </authorList>
    </citation>
    <scope>NUCLEOTIDE SEQUENCE [LARGE SCALE GENOMIC DNA]</scope>
    <source>
        <strain evidence="2 3">DD5b</strain>
    </source>
</reference>
<organism evidence="2 3">
    <name type="scientific">Flavobacterium succinicans</name>
    <dbReference type="NCBI Taxonomy" id="29536"/>
    <lineage>
        <taxon>Bacteria</taxon>
        <taxon>Pseudomonadati</taxon>
        <taxon>Bacteroidota</taxon>
        <taxon>Flavobacteriia</taxon>
        <taxon>Flavobacteriales</taxon>
        <taxon>Flavobacteriaceae</taxon>
        <taxon>Flavobacterium</taxon>
    </lineage>
</organism>
<dbReference type="InterPro" id="IPR032710">
    <property type="entry name" value="NTF2-like_dom_sf"/>
</dbReference>
<evidence type="ECO:0000259" key="1">
    <source>
        <dbReference type="Pfam" id="PF12680"/>
    </source>
</evidence>
<accession>A0A199XRU2</accession>
<dbReference type="RefSeq" id="WP_064715465.1">
    <property type="nucleotide sequence ID" value="NZ_JMTM01000046.1"/>
</dbReference>
<protein>
    <submittedName>
        <fullName evidence="2">SnoaL-like domain protein</fullName>
    </submittedName>
</protein>
<dbReference type="SUPFAM" id="SSF54427">
    <property type="entry name" value="NTF2-like"/>
    <property type="match status" value="1"/>
</dbReference>
<gene>
    <name evidence="2" type="ORF">FLB_16610</name>
</gene>
<sequence length="120" mass="14106">MTPEKLISIAYKWFECFNNKELEKLLSLYDDEAVHFSPKLKIRQPETQGLISGKEALRTWWQEAFERLPSLHYKVTSLTANGDRVFMEYVRKVENETDLLVAEVLEVKNEKIISSRVYHG</sequence>
<dbReference type="EMBL" id="JMTM01000046">
    <property type="protein sequence ID" value="OAZ03971.1"/>
    <property type="molecule type" value="Genomic_DNA"/>
</dbReference>
<dbReference type="Gene3D" id="3.10.450.50">
    <property type="match status" value="1"/>
</dbReference>
<feature type="domain" description="SnoaL-like" evidence="1">
    <location>
        <begin position="12"/>
        <end position="113"/>
    </location>
</feature>
<proteinExistence type="predicted"/>
<comment type="caution">
    <text evidence="2">The sequence shown here is derived from an EMBL/GenBank/DDBJ whole genome shotgun (WGS) entry which is preliminary data.</text>
</comment>
<keyword evidence="3" id="KW-1185">Reference proteome</keyword>
<dbReference type="AlphaFoldDB" id="A0A199XRU2"/>
<dbReference type="InterPro" id="IPR037401">
    <property type="entry name" value="SnoaL-like"/>
</dbReference>
<dbReference type="OrthoDB" id="333383at2"/>
<evidence type="ECO:0000313" key="3">
    <source>
        <dbReference type="Proteomes" id="UP000093807"/>
    </source>
</evidence>
<name>A0A199XRU2_9FLAO</name>
<evidence type="ECO:0000313" key="2">
    <source>
        <dbReference type="EMBL" id="OAZ03971.1"/>
    </source>
</evidence>